<dbReference type="STRING" id="1423776.FD04_GL001194"/>
<organism evidence="4 5">
    <name type="scientific">Secundilactobacillus odoratitofui DSM 19909 = JCM 15043</name>
    <dbReference type="NCBI Taxonomy" id="1423776"/>
    <lineage>
        <taxon>Bacteria</taxon>
        <taxon>Bacillati</taxon>
        <taxon>Bacillota</taxon>
        <taxon>Bacilli</taxon>
        <taxon>Lactobacillales</taxon>
        <taxon>Lactobacillaceae</taxon>
        <taxon>Secundilactobacillus</taxon>
    </lineage>
</organism>
<dbReference type="OrthoDB" id="9777884at2"/>
<gene>
    <name evidence="4" type="ORF">FD04_GL001194</name>
</gene>
<protein>
    <recommendedName>
        <fullName evidence="2">Universal stress protein</fullName>
    </recommendedName>
</protein>
<dbReference type="InterPro" id="IPR006016">
    <property type="entry name" value="UspA"/>
</dbReference>
<dbReference type="Proteomes" id="UP000051160">
    <property type="component" value="Unassembled WGS sequence"/>
</dbReference>
<dbReference type="PANTHER" id="PTHR46268:SF6">
    <property type="entry name" value="UNIVERSAL STRESS PROTEIN UP12"/>
    <property type="match status" value="1"/>
</dbReference>
<dbReference type="InterPro" id="IPR014729">
    <property type="entry name" value="Rossmann-like_a/b/a_fold"/>
</dbReference>
<dbReference type="AlphaFoldDB" id="A0A0R1M2U0"/>
<dbReference type="PRINTS" id="PR01438">
    <property type="entry name" value="UNVRSLSTRESS"/>
</dbReference>
<accession>A0A0R1M2U0</accession>
<proteinExistence type="inferred from homology"/>
<dbReference type="PATRIC" id="fig|1423776.4.peg.1207"/>
<feature type="domain" description="UspA" evidence="3">
    <location>
        <begin position="4"/>
        <end position="141"/>
    </location>
</feature>
<dbReference type="PIRSF" id="PIRSF006276">
    <property type="entry name" value="UspA"/>
    <property type="match status" value="1"/>
</dbReference>
<dbReference type="EMBL" id="AZEE01000028">
    <property type="protein sequence ID" value="KRK98215.1"/>
    <property type="molecule type" value="Genomic_DNA"/>
</dbReference>
<sequence>MVVYQRILVPLDGSQNAQSALKTAIQIARYFGSTLILMSVADQGSMSIASGSLPLDLSQELGKRAQQILNEGQSTAETAGVAMESFVTEGIPKNEIVSAAEDEEADLIVIGKSGADALNRLLIGSTTAYVVRRAPVQVLVVNAEEN</sequence>
<dbReference type="Gene3D" id="3.40.50.620">
    <property type="entry name" value="HUPs"/>
    <property type="match status" value="1"/>
</dbReference>
<dbReference type="InterPro" id="IPR006015">
    <property type="entry name" value="Universal_stress_UspA"/>
</dbReference>
<comment type="caution">
    <text evidence="4">The sequence shown here is derived from an EMBL/GenBank/DDBJ whole genome shotgun (WGS) entry which is preliminary data.</text>
</comment>
<dbReference type="Pfam" id="PF00582">
    <property type="entry name" value="Usp"/>
    <property type="match status" value="1"/>
</dbReference>
<name>A0A0R1M2U0_9LACO</name>
<evidence type="ECO:0000256" key="2">
    <source>
        <dbReference type="PIRNR" id="PIRNR006276"/>
    </source>
</evidence>
<comment type="subcellular location">
    <subcellularLocation>
        <location evidence="2">Cytoplasm</location>
    </subcellularLocation>
</comment>
<evidence type="ECO:0000259" key="3">
    <source>
        <dbReference type="Pfam" id="PF00582"/>
    </source>
</evidence>
<keyword evidence="5" id="KW-1185">Reference proteome</keyword>
<dbReference type="SUPFAM" id="SSF52402">
    <property type="entry name" value="Adenine nucleotide alpha hydrolases-like"/>
    <property type="match status" value="1"/>
</dbReference>
<dbReference type="GO" id="GO:0005737">
    <property type="term" value="C:cytoplasm"/>
    <property type="evidence" value="ECO:0007669"/>
    <property type="project" value="UniProtKB-SubCell"/>
</dbReference>
<comment type="similarity">
    <text evidence="1 2">Belongs to the universal stress protein A family.</text>
</comment>
<reference evidence="4 5" key="1">
    <citation type="journal article" date="2015" name="Genome Announc.">
        <title>Expanding the biotechnology potential of lactobacilli through comparative genomics of 213 strains and associated genera.</title>
        <authorList>
            <person name="Sun Z."/>
            <person name="Harris H.M."/>
            <person name="McCann A."/>
            <person name="Guo C."/>
            <person name="Argimon S."/>
            <person name="Zhang W."/>
            <person name="Yang X."/>
            <person name="Jeffery I.B."/>
            <person name="Cooney J.C."/>
            <person name="Kagawa T.F."/>
            <person name="Liu W."/>
            <person name="Song Y."/>
            <person name="Salvetti E."/>
            <person name="Wrobel A."/>
            <person name="Rasinkangas P."/>
            <person name="Parkhill J."/>
            <person name="Rea M.C."/>
            <person name="O'Sullivan O."/>
            <person name="Ritari J."/>
            <person name="Douillard F.P."/>
            <person name="Paul Ross R."/>
            <person name="Yang R."/>
            <person name="Briner A.E."/>
            <person name="Felis G.E."/>
            <person name="de Vos W.M."/>
            <person name="Barrangou R."/>
            <person name="Klaenhammer T.R."/>
            <person name="Caufield P.W."/>
            <person name="Cui Y."/>
            <person name="Zhang H."/>
            <person name="O'Toole P.W."/>
        </authorList>
    </citation>
    <scope>NUCLEOTIDE SEQUENCE [LARGE SCALE GENOMIC DNA]</scope>
    <source>
        <strain evidence="4 5">DSM 19909</strain>
    </source>
</reference>
<evidence type="ECO:0000313" key="5">
    <source>
        <dbReference type="Proteomes" id="UP000051160"/>
    </source>
</evidence>
<evidence type="ECO:0000256" key="1">
    <source>
        <dbReference type="ARBA" id="ARBA00008791"/>
    </source>
</evidence>
<dbReference type="CDD" id="cd00293">
    <property type="entry name" value="USP-like"/>
    <property type="match status" value="1"/>
</dbReference>
<keyword evidence="2" id="KW-0963">Cytoplasm</keyword>
<evidence type="ECO:0000313" key="4">
    <source>
        <dbReference type="EMBL" id="KRK98215.1"/>
    </source>
</evidence>
<dbReference type="PANTHER" id="PTHR46268">
    <property type="entry name" value="STRESS RESPONSE PROTEIN NHAX"/>
    <property type="match status" value="1"/>
</dbReference>